<evidence type="ECO:0000256" key="7">
    <source>
        <dbReference type="SAM" id="Coils"/>
    </source>
</evidence>
<evidence type="ECO:0000256" key="3">
    <source>
        <dbReference type="ARBA" id="ARBA00023054"/>
    </source>
</evidence>
<comment type="similarity">
    <text evidence="6">Belongs to the TRAFAC class myosin-kinesin ATPase superfamily. Myosin family.</text>
</comment>
<proteinExistence type="inferred from homology"/>
<dbReference type="Gene3D" id="3.40.850.10">
    <property type="entry name" value="Kinesin motor domain"/>
    <property type="match status" value="1"/>
</dbReference>
<dbReference type="EMBL" id="CAJPIN010000859">
    <property type="protein sequence ID" value="CAG2053983.1"/>
    <property type="molecule type" value="Genomic_DNA"/>
</dbReference>
<evidence type="ECO:0000313" key="9">
    <source>
        <dbReference type="EMBL" id="CAG2053983.1"/>
    </source>
</evidence>
<evidence type="ECO:0000256" key="2">
    <source>
        <dbReference type="ARBA" id="ARBA00022840"/>
    </source>
</evidence>
<dbReference type="Pfam" id="PF01576">
    <property type="entry name" value="Myosin_tail_1"/>
    <property type="match status" value="1"/>
</dbReference>
<dbReference type="InterPro" id="IPR002928">
    <property type="entry name" value="Myosin_tail"/>
</dbReference>
<sequence>MLIDNQLDNVNKIHHAGFGRTVSDRPLFFSPPQEQLNNLMTTLRSTQPHFVRCIIPNELKQAGLIDSHLVMHQLTCNGVLEGIRICRKGFPNRMVYPDFKLRYMILAPATMQKESDPKIAASKCLEEVGLDPDSYRIGHTKARVSKTLPPTRLMKIKSRLLIPIYKILDPKGVDKAGDDLKQAAINVLETVGLDSDIKDELTPEQAAQAILDHANVDPEQYRMGHTKVFFRAGVLGQMEELRDDRLSKIITWMQSWIRGYLSRKEYKKLQDQRQVHVITVTGTNVDLSRIALQVVQRNLRKYLQLRTWPWWKLWQKVKPLLNVTRIEDEMKKLEEKAQKAQEAFEREEKARKELEVLNSKLLEEKTALLGQLEGEKGSLSDFQEKSAKLQAQKADVESQLHDIQDRLQQEEDARNQLFQGKKKLEQEVSGLKKDIEDLELSLQKSEQDKATKDHQIRNLNDEIAHQDELINKLNKEKKNQGETTQKTAEELQAAEDKVNHLNKVKAKLEQTLDELEDSLEREKKLRGDVEKAKRKVEGDLKLTQEAVSDLERNKKELEQTIQRKDKEISSLAAKLEDEQSLVSKLQKQIKELQARIEELEEEVEAERQARAKAEKQRSDLARELEELGERLEEAGGATSAQIELNKKREAELSKLRRDLEESNIQHEGTLANLRKKHNDAVAEMGEQIDQLNKLKAKAEHERSSVYNELNQTRGAIDGLTRDKVSSSMNSVETVPLFVVVVLTKIGGNSIASTF</sequence>
<dbReference type="PANTHER" id="PTHR45615">
    <property type="entry name" value="MYOSIN HEAVY CHAIN, NON-MUSCLE"/>
    <property type="match status" value="1"/>
</dbReference>
<dbReference type="SUPFAM" id="SSF52540">
    <property type="entry name" value="P-loop containing nucleoside triphosphate hydrolases"/>
    <property type="match status" value="2"/>
</dbReference>
<dbReference type="PROSITE" id="PS51456">
    <property type="entry name" value="MYOSIN_MOTOR"/>
    <property type="match status" value="1"/>
</dbReference>
<dbReference type="InterPro" id="IPR001609">
    <property type="entry name" value="Myosin_head_motor_dom-like"/>
</dbReference>
<dbReference type="PANTHER" id="PTHR45615:SF27">
    <property type="entry name" value="MYOSIN HEAVY CHAIN, MUSCLE"/>
    <property type="match status" value="1"/>
</dbReference>
<evidence type="ECO:0000256" key="5">
    <source>
        <dbReference type="ARBA" id="ARBA00023175"/>
    </source>
</evidence>
<dbReference type="SUPFAM" id="SSF90257">
    <property type="entry name" value="Myosin rod fragments"/>
    <property type="match status" value="3"/>
</dbReference>
<comment type="caution">
    <text evidence="6">Lacks conserved residue(s) required for the propagation of feature annotation.</text>
</comment>
<keyword evidence="2" id="KW-0067">ATP-binding</keyword>
<dbReference type="InterPro" id="IPR027417">
    <property type="entry name" value="P-loop_NTPase"/>
</dbReference>
<protein>
    <recommendedName>
        <fullName evidence="8">Myosin motor domain-containing protein</fullName>
    </recommendedName>
</protein>
<feature type="region of interest" description="Actin-binding" evidence="6">
    <location>
        <begin position="36"/>
        <end position="58"/>
    </location>
</feature>
<gene>
    <name evidence="9" type="ORF">TPAB3V08_LOCUS1023</name>
</gene>
<keyword evidence="3 7" id="KW-0175">Coiled coil</keyword>
<keyword evidence="10" id="KW-1185">Reference proteome</keyword>
<feature type="domain" description="Myosin motor" evidence="8">
    <location>
        <begin position="1"/>
        <end position="243"/>
    </location>
</feature>
<evidence type="ECO:0000259" key="8">
    <source>
        <dbReference type="PROSITE" id="PS51456"/>
    </source>
</evidence>
<keyword evidence="5" id="KW-0505">Motor protein</keyword>
<dbReference type="InterPro" id="IPR036961">
    <property type="entry name" value="Kinesin_motor_dom_sf"/>
</dbReference>
<dbReference type="Gene3D" id="3.30.70.1590">
    <property type="match status" value="1"/>
</dbReference>
<reference evidence="9" key="1">
    <citation type="submission" date="2021-03" db="EMBL/GenBank/DDBJ databases">
        <authorList>
            <person name="Tran Van P."/>
        </authorList>
    </citation>
    <scope>NUCLEOTIDE SEQUENCE</scope>
</reference>
<feature type="coiled-coil region" evidence="7">
    <location>
        <begin position="323"/>
        <end position="708"/>
    </location>
</feature>
<dbReference type="Gene3D" id="1.20.5.340">
    <property type="match status" value="3"/>
</dbReference>
<keyword evidence="6" id="KW-0009">Actin-binding</keyword>
<evidence type="ECO:0000313" key="10">
    <source>
        <dbReference type="Proteomes" id="UP001153148"/>
    </source>
</evidence>
<dbReference type="Proteomes" id="UP001153148">
    <property type="component" value="Unassembled WGS sequence"/>
</dbReference>
<keyword evidence="1" id="KW-0547">Nucleotide-binding</keyword>
<dbReference type="PROSITE" id="PS50096">
    <property type="entry name" value="IQ"/>
    <property type="match status" value="1"/>
</dbReference>
<dbReference type="Gene3D" id="4.10.270.10">
    <property type="entry name" value="Myosin, subunit A"/>
    <property type="match status" value="1"/>
</dbReference>
<dbReference type="Pfam" id="PF00612">
    <property type="entry name" value="IQ"/>
    <property type="match status" value="1"/>
</dbReference>
<dbReference type="Pfam" id="PF00063">
    <property type="entry name" value="Myosin_head"/>
    <property type="match status" value="1"/>
</dbReference>
<accession>A0ABN7NL00</accession>
<dbReference type="Gene3D" id="1.20.58.530">
    <property type="match status" value="1"/>
</dbReference>
<dbReference type="InterPro" id="IPR000048">
    <property type="entry name" value="IQ_motif_EF-hand-BS"/>
</dbReference>
<evidence type="ECO:0000256" key="6">
    <source>
        <dbReference type="PROSITE-ProRule" id="PRU00782"/>
    </source>
</evidence>
<dbReference type="Gene3D" id="1.20.58.60">
    <property type="match status" value="1"/>
</dbReference>
<name>A0ABN7NL00_TIMPD</name>
<comment type="caution">
    <text evidence="9">The sequence shown here is derived from an EMBL/GenBank/DDBJ whole genome shotgun (WGS) entry which is preliminary data.</text>
</comment>
<dbReference type="SMART" id="SM00015">
    <property type="entry name" value="IQ"/>
    <property type="match status" value="1"/>
</dbReference>
<organism evidence="9 10">
    <name type="scientific">Timema podura</name>
    <name type="common">Walking stick</name>
    <dbReference type="NCBI Taxonomy" id="61482"/>
    <lineage>
        <taxon>Eukaryota</taxon>
        <taxon>Metazoa</taxon>
        <taxon>Ecdysozoa</taxon>
        <taxon>Arthropoda</taxon>
        <taxon>Hexapoda</taxon>
        <taxon>Insecta</taxon>
        <taxon>Pterygota</taxon>
        <taxon>Neoptera</taxon>
        <taxon>Polyneoptera</taxon>
        <taxon>Phasmatodea</taxon>
        <taxon>Timematodea</taxon>
        <taxon>Timematoidea</taxon>
        <taxon>Timematidae</taxon>
        <taxon>Timema</taxon>
    </lineage>
</organism>
<evidence type="ECO:0000256" key="1">
    <source>
        <dbReference type="ARBA" id="ARBA00022741"/>
    </source>
</evidence>
<keyword evidence="4 6" id="KW-0518">Myosin</keyword>
<evidence type="ECO:0000256" key="4">
    <source>
        <dbReference type="ARBA" id="ARBA00023123"/>
    </source>
</evidence>